<sequence>MLLEITSLSLFLNTIQILIDGIVFNDRFEYVYFRWFSALRRIVSCLLNRPYIIKYLINITVI</sequence>
<reference evidence="1 2" key="1">
    <citation type="submission" date="2012-02" db="EMBL/GenBank/DDBJ databases">
        <title>The Genome Sequence of Bacteroides fragilis CL07T12C05.</title>
        <authorList>
            <consortium name="The Broad Institute Genome Sequencing Platform"/>
            <person name="Earl A."/>
            <person name="Ward D."/>
            <person name="Feldgarden M."/>
            <person name="Gevers D."/>
            <person name="Zitomersky N.L."/>
            <person name="Coyne M.J."/>
            <person name="Comstock L.E."/>
            <person name="Young S.K."/>
            <person name="Zeng Q."/>
            <person name="Gargeya S."/>
            <person name="Fitzgerald M."/>
            <person name="Haas B."/>
            <person name="Abouelleil A."/>
            <person name="Alvarado L."/>
            <person name="Arachchi H.M."/>
            <person name="Berlin A."/>
            <person name="Chapman S.B."/>
            <person name="Gearin G."/>
            <person name="Goldberg J."/>
            <person name="Griggs A."/>
            <person name="Gujja S."/>
            <person name="Hansen M."/>
            <person name="Heiman D."/>
            <person name="Howarth C."/>
            <person name="Larimer J."/>
            <person name="Lui A."/>
            <person name="MacDonald P.J.P."/>
            <person name="McCowen C."/>
            <person name="Montmayeur A."/>
            <person name="Murphy C."/>
            <person name="Neiman D."/>
            <person name="Pearson M."/>
            <person name="Priest M."/>
            <person name="Roberts A."/>
            <person name="Saif S."/>
            <person name="Shea T."/>
            <person name="Sisk P."/>
            <person name="Stolte C."/>
            <person name="Sykes S."/>
            <person name="Wortman J."/>
            <person name="Nusbaum C."/>
            <person name="Birren B."/>
        </authorList>
    </citation>
    <scope>NUCLEOTIDE SEQUENCE [LARGE SCALE GENOMIC DNA]</scope>
    <source>
        <strain evidence="1 2">CL07T12C05</strain>
    </source>
</reference>
<dbReference type="Proteomes" id="UP000003879">
    <property type="component" value="Unassembled WGS sequence"/>
</dbReference>
<evidence type="ECO:0000313" key="1">
    <source>
        <dbReference type="EMBL" id="EIY97904.1"/>
    </source>
</evidence>
<dbReference type="EMBL" id="AGXN01000009">
    <property type="protein sequence ID" value="EIY97904.1"/>
    <property type="molecule type" value="Genomic_DNA"/>
</dbReference>
<dbReference type="AlphaFoldDB" id="A0A0E2AS81"/>
<proteinExistence type="predicted"/>
<organism evidence="1 2">
    <name type="scientific">Bacteroides fragilis CL07T12C05</name>
    <dbReference type="NCBI Taxonomy" id="997883"/>
    <lineage>
        <taxon>Bacteria</taxon>
        <taxon>Pseudomonadati</taxon>
        <taxon>Bacteroidota</taxon>
        <taxon>Bacteroidia</taxon>
        <taxon>Bacteroidales</taxon>
        <taxon>Bacteroidaceae</taxon>
        <taxon>Bacteroides</taxon>
    </lineage>
</organism>
<name>A0A0E2AS81_BACFG</name>
<gene>
    <name evidence="1" type="ORF">HMPREF1056_01726</name>
</gene>
<accession>A0A0E2AS81</accession>
<comment type="caution">
    <text evidence="1">The sequence shown here is derived from an EMBL/GenBank/DDBJ whole genome shotgun (WGS) entry which is preliminary data.</text>
</comment>
<dbReference type="HOGENOM" id="CLU_2894547_0_0_10"/>
<protein>
    <submittedName>
        <fullName evidence="1">Uncharacterized protein</fullName>
    </submittedName>
</protein>
<evidence type="ECO:0000313" key="2">
    <source>
        <dbReference type="Proteomes" id="UP000003879"/>
    </source>
</evidence>